<proteinExistence type="predicted"/>
<name>A0A3Q3IXN0_MONAL</name>
<dbReference type="Ensembl" id="ENSMALT00000010594.1">
    <property type="protein sequence ID" value="ENSMALP00000010373.1"/>
    <property type="gene ID" value="ENSMALG00000007387.1"/>
</dbReference>
<reference evidence="2" key="1">
    <citation type="submission" date="2025-08" db="UniProtKB">
        <authorList>
            <consortium name="Ensembl"/>
        </authorList>
    </citation>
    <scope>IDENTIFICATION</scope>
</reference>
<sequence>MGVRGFPGNQGPPPVPIRYPGERGPSGPMGIQGPKGIIGEPGPRGPHGDADPKVKCFIGPAGQKGMPGISGTPGIPGLRGDVGQMGHPAETLKAGQLLSRISRCQVCMKNL</sequence>
<accession>A0A3Q3IXN0</accession>
<dbReference type="AlphaFoldDB" id="A0A3Q3IXN0"/>
<reference evidence="2" key="2">
    <citation type="submission" date="2025-09" db="UniProtKB">
        <authorList>
            <consortium name="Ensembl"/>
        </authorList>
    </citation>
    <scope>IDENTIFICATION</scope>
</reference>
<protein>
    <submittedName>
        <fullName evidence="2">Uncharacterized protein</fullName>
    </submittedName>
</protein>
<feature type="region of interest" description="Disordered" evidence="1">
    <location>
        <begin position="1"/>
        <end position="87"/>
    </location>
</feature>
<evidence type="ECO:0000256" key="1">
    <source>
        <dbReference type="SAM" id="MobiDB-lite"/>
    </source>
</evidence>
<organism evidence="2 3">
    <name type="scientific">Monopterus albus</name>
    <name type="common">Swamp eel</name>
    <dbReference type="NCBI Taxonomy" id="43700"/>
    <lineage>
        <taxon>Eukaryota</taxon>
        <taxon>Metazoa</taxon>
        <taxon>Chordata</taxon>
        <taxon>Craniata</taxon>
        <taxon>Vertebrata</taxon>
        <taxon>Euteleostomi</taxon>
        <taxon>Actinopterygii</taxon>
        <taxon>Neopterygii</taxon>
        <taxon>Teleostei</taxon>
        <taxon>Neoteleostei</taxon>
        <taxon>Acanthomorphata</taxon>
        <taxon>Anabantaria</taxon>
        <taxon>Synbranchiformes</taxon>
        <taxon>Synbranchidae</taxon>
        <taxon>Monopterus</taxon>
    </lineage>
</organism>
<dbReference type="Proteomes" id="UP000261600">
    <property type="component" value="Unplaced"/>
</dbReference>
<evidence type="ECO:0000313" key="3">
    <source>
        <dbReference type="Proteomes" id="UP000261600"/>
    </source>
</evidence>
<evidence type="ECO:0000313" key="2">
    <source>
        <dbReference type="Ensembl" id="ENSMALP00000010373.1"/>
    </source>
</evidence>
<keyword evidence="3" id="KW-1185">Reference proteome</keyword>